<dbReference type="GO" id="GO:0019211">
    <property type="term" value="F:phosphatase activator activity"/>
    <property type="evidence" value="ECO:0007669"/>
    <property type="project" value="InterPro"/>
</dbReference>
<reference evidence="1" key="1">
    <citation type="submission" date="2020-05" db="EMBL/GenBank/DDBJ databases">
        <title>Phylogenomic resolution of chytrid fungi.</title>
        <authorList>
            <person name="Stajich J.E."/>
            <person name="Amses K."/>
            <person name="Simmons R."/>
            <person name="Seto K."/>
            <person name="Myers J."/>
            <person name="Bonds A."/>
            <person name="Quandt C.A."/>
            <person name="Barry K."/>
            <person name="Liu P."/>
            <person name="Grigoriev I."/>
            <person name="Longcore J.E."/>
            <person name="James T.Y."/>
        </authorList>
    </citation>
    <scope>NUCLEOTIDE SEQUENCE</scope>
    <source>
        <strain evidence="1">PLAUS21</strain>
    </source>
</reference>
<dbReference type="AlphaFoldDB" id="A0AAD5UPU4"/>
<accession>A0AAD5UPU4</accession>
<feature type="non-terminal residue" evidence="1">
    <location>
        <position position="61"/>
    </location>
</feature>
<proteinExistence type="predicted"/>
<comment type="caution">
    <text evidence="1">The sequence shown here is derived from an EMBL/GenBank/DDBJ whole genome shotgun (WGS) entry which is preliminary data.</text>
</comment>
<protein>
    <submittedName>
        <fullName evidence="1">Uncharacterized protein</fullName>
    </submittedName>
</protein>
<evidence type="ECO:0000313" key="2">
    <source>
        <dbReference type="Proteomes" id="UP001210925"/>
    </source>
</evidence>
<name>A0AAD5UPU4_9FUNG</name>
<gene>
    <name evidence="1" type="ORF">HK103_003852</name>
</gene>
<dbReference type="EMBL" id="JADGKB010000003">
    <property type="protein sequence ID" value="KAJ3262009.1"/>
    <property type="molecule type" value="Genomic_DNA"/>
</dbReference>
<dbReference type="InterPro" id="IPR037218">
    <property type="entry name" value="PTPA_sf"/>
</dbReference>
<dbReference type="SUPFAM" id="SSF140984">
    <property type="entry name" value="PTPA-like"/>
    <property type="match status" value="1"/>
</dbReference>
<evidence type="ECO:0000313" key="1">
    <source>
        <dbReference type="EMBL" id="KAJ3262009.1"/>
    </source>
</evidence>
<keyword evidence="2" id="KW-1185">Reference proteome</keyword>
<dbReference type="Proteomes" id="UP001210925">
    <property type="component" value="Unassembled WGS sequence"/>
</dbReference>
<organism evidence="1 2">
    <name type="scientific">Boothiomyces macroporosus</name>
    <dbReference type="NCBI Taxonomy" id="261099"/>
    <lineage>
        <taxon>Eukaryota</taxon>
        <taxon>Fungi</taxon>
        <taxon>Fungi incertae sedis</taxon>
        <taxon>Chytridiomycota</taxon>
        <taxon>Chytridiomycota incertae sedis</taxon>
        <taxon>Chytridiomycetes</taxon>
        <taxon>Rhizophydiales</taxon>
        <taxon>Terramycetaceae</taxon>
        <taxon>Boothiomyces</taxon>
    </lineage>
</organism>
<sequence>MATLDKIPQVPQVQGRRQFIKINSEYKQPVKRIHSEQDLESWKSSEAYLRILDFIQTLNYA</sequence>